<dbReference type="PROSITE" id="PS50893">
    <property type="entry name" value="ABC_TRANSPORTER_2"/>
    <property type="match status" value="1"/>
</dbReference>
<evidence type="ECO:0000256" key="10">
    <source>
        <dbReference type="ARBA" id="ARBA00023136"/>
    </source>
</evidence>
<dbReference type="GO" id="GO:0015421">
    <property type="term" value="F:ABC-type oligopeptide transporter activity"/>
    <property type="evidence" value="ECO:0007669"/>
    <property type="project" value="TreeGrafter"/>
</dbReference>
<dbReference type="NCBIfam" id="TIGR02203">
    <property type="entry name" value="MsbA_lipidA"/>
    <property type="match status" value="1"/>
</dbReference>
<organism evidence="14 15">
    <name type="scientific">Rugamonas rubra</name>
    <dbReference type="NCBI Taxonomy" id="758825"/>
    <lineage>
        <taxon>Bacteria</taxon>
        <taxon>Pseudomonadati</taxon>
        <taxon>Pseudomonadota</taxon>
        <taxon>Betaproteobacteria</taxon>
        <taxon>Burkholderiales</taxon>
        <taxon>Oxalobacteraceae</taxon>
        <taxon>Telluria group</taxon>
        <taxon>Rugamonas</taxon>
    </lineage>
</organism>
<dbReference type="Proteomes" id="UP000199470">
    <property type="component" value="Unassembled WGS sequence"/>
</dbReference>
<accession>A0A1I4HNJ1</accession>
<dbReference type="InterPro" id="IPR017871">
    <property type="entry name" value="ABC_transporter-like_CS"/>
</dbReference>
<feature type="transmembrane region" description="Helical" evidence="11">
    <location>
        <begin position="247"/>
        <end position="267"/>
    </location>
</feature>
<evidence type="ECO:0000256" key="3">
    <source>
        <dbReference type="ARBA" id="ARBA00022475"/>
    </source>
</evidence>
<proteinExistence type="predicted"/>
<evidence type="ECO:0000256" key="1">
    <source>
        <dbReference type="ARBA" id="ARBA00004651"/>
    </source>
</evidence>
<dbReference type="Gene3D" id="3.40.50.300">
    <property type="entry name" value="P-loop containing nucleotide triphosphate hydrolases"/>
    <property type="match status" value="1"/>
</dbReference>
<comment type="subcellular location">
    <subcellularLocation>
        <location evidence="1">Cell membrane</location>
        <topology evidence="1">Multi-pass membrane protein</topology>
    </subcellularLocation>
</comment>
<feature type="domain" description="ABC transmembrane type-1" evidence="13">
    <location>
        <begin position="79"/>
        <end position="392"/>
    </location>
</feature>
<dbReference type="STRING" id="758825.SAMN02982985_00102"/>
<keyword evidence="15" id="KW-1185">Reference proteome</keyword>
<dbReference type="InterPro" id="IPR036640">
    <property type="entry name" value="ABC1_TM_sf"/>
</dbReference>
<dbReference type="SUPFAM" id="SSF90123">
    <property type="entry name" value="ABC transporter transmembrane region"/>
    <property type="match status" value="1"/>
</dbReference>
<evidence type="ECO:0000259" key="13">
    <source>
        <dbReference type="PROSITE" id="PS50929"/>
    </source>
</evidence>
<dbReference type="EMBL" id="FOTW01000004">
    <property type="protein sequence ID" value="SFL43303.1"/>
    <property type="molecule type" value="Genomic_DNA"/>
</dbReference>
<feature type="transmembrane region" description="Helical" evidence="11">
    <location>
        <begin position="144"/>
        <end position="163"/>
    </location>
</feature>
<dbReference type="FunFam" id="3.40.50.300:FF:000287">
    <property type="entry name" value="Multidrug ABC transporter ATP-binding protein"/>
    <property type="match status" value="1"/>
</dbReference>
<keyword evidence="7" id="KW-1278">Translocase</keyword>
<dbReference type="GO" id="GO:0034040">
    <property type="term" value="F:ATPase-coupled lipid transmembrane transporter activity"/>
    <property type="evidence" value="ECO:0007669"/>
    <property type="project" value="InterPro"/>
</dbReference>
<keyword evidence="3" id="KW-1003">Cell membrane</keyword>
<dbReference type="CDD" id="cd18552">
    <property type="entry name" value="ABC_6TM_MsbA_like"/>
    <property type="match status" value="1"/>
</dbReference>
<dbReference type="InterPro" id="IPR003439">
    <property type="entry name" value="ABC_transporter-like_ATP-bd"/>
</dbReference>
<keyword evidence="4 11" id="KW-0812">Transmembrane</keyword>
<dbReference type="SMART" id="SM00382">
    <property type="entry name" value="AAA"/>
    <property type="match status" value="1"/>
</dbReference>
<dbReference type="InterPro" id="IPR003593">
    <property type="entry name" value="AAA+_ATPase"/>
</dbReference>
<keyword evidence="9" id="KW-0445">Lipid transport</keyword>
<dbReference type="InterPro" id="IPR011527">
    <property type="entry name" value="ABC1_TM_dom"/>
</dbReference>
<sequence length="673" mass="71719">MHHGASVFPPNGSMISQWKLLAEFSVGCFRSTTQPGRLRPGQGGYNAAFLAHSPSPVQSRQLYFRLLRQFRPYGPIVGATLLAVGIASATDVLLIRQLQNVVDALAPGSAMGGMAGARGGAAGGLLGMVQGWLHALLPNEPSKAALWAIPAIICGLALVRMLSTFSGDYGAAWLSSRVQANLRESMFSRVLRLPNKFYDNSSTGTTLSQIAYDASQVSQAGLNVLNVLVRDSVATVGYLLSLFAIDWQLALFCLGLLPLVAIIVTFAGRRMRHLSQSAQQAMGELTNVLDESISGQRVVKIFGGQPYEQRRFDRVVKLNRQLAVKHAATAALNSGVIMLLVGITLSSVIYFALLRAQAGALSPGAFVAFMGSLMAMQTPIKNLTKVNEPLQRGLAAAESVFGLIDIATETDTGTLAPARTEGRLSLQSVGFHYQAGDADSRPALHQVSLDIAAGETVALVGSSGSGKTTLASLLPRFYDVSSGAILLDGVDLRDYQLAALRRQIALVSQDVVLFNDTLAANIAYGDPEPSLARVEAAARAAHAHEFIERQPQGYQTAVGENGLRLSGGQRQRLAIARALYKDAPILILDEATSALDTESERLVQAALEVLMRGRTTVVIAHRLSTIENADRIVVLDGGRIAEMGSHTALLAKGGLYARLYQTQKSVQGEAQPV</sequence>
<evidence type="ECO:0000256" key="6">
    <source>
        <dbReference type="ARBA" id="ARBA00022840"/>
    </source>
</evidence>
<evidence type="ECO:0000256" key="2">
    <source>
        <dbReference type="ARBA" id="ARBA00022448"/>
    </source>
</evidence>
<dbReference type="InterPro" id="IPR011917">
    <property type="entry name" value="ABC_transpr_lipidA"/>
</dbReference>
<evidence type="ECO:0000259" key="12">
    <source>
        <dbReference type="PROSITE" id="PS50893"/>
    </source>
</evidence>
<dbReference type="GO" id="GO:0005886">
    <property type="term" value="C:plasma membrane"/>
    <property type="evidence" value="ECO:0007669"/>
    <property type="project" value="UniProtKB-SubCell"/>
</dbReference>
<dbReference type="Gene3D" id="1.20.1560.10">
    <property type="entry name" value="ABC transporter type 1, transmembrane domain"/>
    <property type="match status" value="1"/>
</dbReference>
<dbReference type="GO" id="GO:0016887">
    <property type="term" value="F:ATP hydrolysis activity"/>
    <property type="evidence" value="ECO:0007669"/>
    <property type="project" value="InterPro"/>
</dbReference>
<keyword evidence="8 11" id="KW-1133">Transmembrane helix</keyword>
<dbReference type="AlphaFoldDB" id="A0A1I4HNJ1"/>
<gene>
    <name evidence="14" type="ORF">SAMN02982985_00102</name>
</gene>
<name>A0A1I4HNJ1_9BURK</name>
<dbReference type="PROSITE" id="PS00211">
    <property type="entry name" value="ABC_TRANSPORTER_1"/>
    <property type="match status" value="1"/>
</dbReference>
<evidence type="ECO:0000256" key="11">
    <source>
        <dbReference type="SAM" id="Phobius"/>
    </source>
</evidence>
<evidence type="ECO:0000256" key="5">
    <source>
        <dbReference type="ARBA" id="ARBA00022741"/>
    </source>
</evidence>
<dbReference type="SUPFAM" id="SSF52540">
    <property type="entry name" value="P-loop containing nucleoside triphosphate hydrolases"/>
    <property type="match status" value="1"/>
</dbReference>
<feature type="transmembrane region" description="Helical" evidence="11">
    <location>
        <begin position="115"/>
        <end position="137"/>
    </location>
</feature>
<evidence type="ECO:0000256" key="7">
    <source>
        <dbReference type="ARBA" id="ARBA00022967"/>
    </source>
</evidence>
<dbReference type="Pfam" id="PF00664">
    <property type="entry name" value="ABC_membrane"/>
    <property type="match status" value="1"/>
</dbReference>
<dbReference type="InterPro" id="IPR027417">
    <property type="entry name" value="P-loop_NTPase"/>
</dbReference>
<feature type="transmembrane region" description="Helical" evidence="11">
    <location>
        <begin position="330"/>
        <end position="352"/>
    </location>
</feature>
<dbReference type="Pfam" id="PF00005">
    <property type="entry name" value="ABC_tran"/>
    <property type="match status" value="1"/>
</dbReference>
<dbReference type="PROSITE" id="PS50929">
    <property type="entry name" value="ABC_TM1F"/>
    <property type="match status" value="1"/>
</dbReference>
<reference evidence="14 15" key="1">
    <citation type="submission" date="2016-10" db="EMBL/GenBank/DDBJ databases">
        <authorList>
            <person name="de Groot N.N."/>
        </authorList>
    </citation>
    <scope>NUCLEOTIDE SEQUENCE [LARGE SCALE GENOMIC DNA]</scope>
    <source>
        <strain evidence="14 15">ATCC 43154</strain>
    </source>
</reference>
<feature type="domain" description="ABC transporter" evidence="12">
    <location>
        <begin position="424"/>
        <end position="662"/>
    </location>
</feature>
<keyword evidence="2" id="KW-0813">Transport</keyword>
<dbReference type="InterPro" id="IPR039421">
    <property type="entry name" value="Type_1_exporter"/>
</dbReference>
<keyword evidence="6 14" id="KW-0067">ATP-binding</keyword>
<feature type="transmembrane region" description="Helical" evidence="11">
    <location>
        <begin position="73"/>
        <end position="95"/>
    </location>
</feature>
<evidence type="ECO:0000256" key="9">
    <source>
        <dbReference type="ARBA" id="ARBA00023055"/>
    </source>
</evidence>
<evidence type="ECO:0000256" key="8">
    <source>
        <dbReference type="ARBA" id="ARBA00022989"/>
    </source>
</evidence>
<keyword evidence="5" id="KW-0547">Nucleotide-binding</keyword>
<dbReference type="PANTHER" id="PTHR43394:SF1">
    <property type="entry name" value="ATP-BINDING CASSETTE SUB-FAMILY B MEMBER 10, MITOCHONDRIAL"/>
    <property type="match status" value="1"/>
</dbReference>
<dbReference type="PANTHER" id="PTHR43394">
    <property type="entry name" value="ATP-DEPENDENT PERMEASE MDL1, MITOCHONDRIAL"/>
    <property type="match status" value="1"/>
</dbReference>
<evidence type="ECO:0000313" key="15">
    <source>
        <dbReference type="Proteomes" id="UP000199470"/>
    </source>
</evidence>
<protein>
    <submittedName>
        <fullName evidence="14">ATP-binding cassette, subfamily B, MsbA</fullName>
    </submittedName>
</protein>
<evidence type="ECO:0000313" key="14">
    <source>
        <dbReference type="EMBL" id="SFL43303.1"/>
    </source>
</evidence>
<keyword evidence="10 11" id="KW-0472">Membrane</keyword>
<evidence type="ECO:0000256" key="4">
    <source>
        <dbReference type="ARBA" id="ARBA00022692"/>
    </source>
</evidence>
<dbReference type="GO" id="GO:0005524">
    <property type="term" value="F:ATP binding"/>
    <property type="evidence" value="ECO:0007669"/>
    <property type="project" value="UniProtKB-KW"/>
</dbReference>